<dbReference type="InterPro" id="IPR013083">
    <property type="entry name" value="Znf_RING/FYVE/PHD"/>
</dbReference>
<dbReference type="InterPro" id="IPR015943">
    <property type="entry name" value="WD40/YVTN_repeat-like_dom_sf"/>
</dbReference>
<keyword evidence="5" id="KW-0862">Zinc</keyword>
<keyword evidence="12" id="KW-0175">Coiled coil</keyword>
<keyword evidence="3" id="KW-0479">Metal-binding</keyword>
<dbReference type="InterPro" id="IPR016528">
    <property type="entry name" value="VPS11"/>
</dbReference>
<dbReference type="InterPro" id="IPR024763">
    <property type="entry name" value="VPS11_C"/>
</dbReference>
<keyword evidence="9" id="KW-0833">Ubl conjugation pathway</keyword>
<dbReference type="GO" id="GO:0006904">
    <property type="term" value="P:vesicle docking involved in exocytosis"/>
    <property type="evidence" value="ECO:0007669"/>
    <property type="project" value="TreeGrafter"/>
</dbReference>
<evidence type="ECO:0000256" key="3">
    <source>
        <dbReference type="ARBA" id="ARBA00022723"/>
    </source>
</evidence>
<dbReference type="GO" id="GO:0007033">
    <property type="term" value="P:vacuole organization"/>
    <property type="evidence" value="ECO:0007669"/>
    <property type="project" value="TreeGrafter"/>
</dbReference>
<evidence type="ECO:0000256" key="2">
    <source>
        <dbReference type="ARBA" id="ARBA00022448"/>
    </source>
</evidence>
<dbReference type="PROSITE" id="PS50089">
    <property type="entry name" value="ZF_RING_2"/>
    <property type="match status" value="1"/>
</dbReference>
<comment type="subunit">
    <text evidence="9">Component of the homotypic vacuole fusion and vacuole protein sorting (HOPS) complex. Component of the class C core vacuole/endosome tethering (CORVET) complex.</text>
</comment>
<keyword evidence="7 9" id="KW-0472">Membrane</keyword>
<accession>A0A9P6WL78</accession>
<evidence type="ECO:0000256" key="4">
    <source>
        <dbReference type="ARBA" id="ARBA00022771"/>
    </source>
</evidence>
<dbReference type="Pfam" id="PF12451">
    <property type="entry name" value="VPS11_C"/>
    <property type="match status" value="1"/>
</dbReference>
<evidence type="ECO:0000256" key="12">
    <source>
        <dbReference type="SAM" id="Coils"/>
    </source>
</evidence>
<dbReference type="GO" id="GO:0048284">
    <property type="term" value="P:organelle fusion"/>
    <property type="evidence" value="ECO:0007669"/>
    <property type="project" value="TreeGrafter"/>
</dbReference>
<evidence type="ECO:0000313" key="14">
    <source>
        <dbReference type="EMBL" id="KAG0689190.1"/>
    </source>
</evidence>
<dbReference type="GO" id="GO:0000329">
    <property type="term" value="C:fungal-type vacuole membrane"/>
    <property type="evidence" value="ECO:0007669"/>
    <property type="project" value="UniProtKB-UniRule"/>
</dbReference>
<dbReference type="Gene3D" id="3.30.40.10">
    <property type="entry name" value="Zinc/RING finger domain, C3HC4 (zinc finger)"/>
    <property type="match status" value="1"/>
</dbReference>
<sequence length="1020" mass="116958">MSLASWRQFPFFEGTPIKDPYFGSETNALYSDPSISAICSAGKYIAIVTNQNVVKLINSQFEKVYQFQCYDIGWTITKMSFFNGIKNTTSSGFLVTIAERQGQPLSLKLWSFDKILNPQYILKKFDYNSSYHTICNITNGSNNYPMTCFTYSKDYSVLVLGFSNGTVILVRGDLLHDRGSKQRVIYENKEPITSINFRDDLVLYITTVSKVFTLSTTGKNNGHLDRILDEKEGADINCIGTCIENTHTSLLIAKDDCFQLFNLKGKSHLIQLNIPKKRIYIYKNRYVLFLSFINSNLTESSIISNNRLIILDLKNNYIVYNQSISSTIFDIFEGWDDLYVLLLDGSLLKLHEKPLKENVQILKNNELFQIAIKLAIESSNEFTESEIMNLKKSYGFNLYDKGEYNDSMDQFIQCIPLGKTSEIIAKFKESSKIQFLIKYLEKMIDLEVSTPNHVNLLLTSYCKLKNKEDFINFITNIEIDEDYETIKKHKVFDLNMIIQLCKENEYFDLALLVAKKFNLSLTVVSIQLNDINDALSTIKYMETLTVDDLLRVLIDNVNALLNSLPNDTTQLLIDVFTGKYIPKSRDLDIEDNLTETNSLISYPLITSYKQFVSFMSSKQNNETKLQETDKSEEKITDNENNNEKVISTIQPTYQPPKPRIIFSSFVNHNYEFVIFLEACIESYDTFDGNLQDKNDLMNTLYEMYLTLSNEDFENKNDWESKAKNLLNERKEWSEEDKVTLLLISNMYDFNEGELIIREATDNVGSIEGFELDIFRSAIFSGNLDKSFEIVNKYGEKDYELFKLALKTYTSNNEFLNMIGEEKLQKLLHKIESLKILTPLEVIDCLTSGDANVKLGLIKDYLLRNIESQKSVIKNNENLVEAYEVKLKDLKIQIDNLLHNPKLINSTKCSVCSGQLDFPIIYFRCGHQIHESCLIESSGISSILNEELGNTTDDDNISCPICSVDQDALLMLKKQQQDVSLRQDLFQASLQGSNDRFKSMFGFLGRGGMETSKIIADGNNI</sequence>
<dbReference type="InterPro" id="IPR001841">
    <property type="entry name" value="Znf_RING"/>
</dbReference>
<evidence type="ECO:0000256" key="10">
    <source>
        <dbReference type="PROSITE-ProRule" id="PRU00175"/>
    </source>
</evidence>
<dbReference type="Gene3D" id="2.130.10.10">
    <property type="entry name" value="YVTN repeat-like/Quinoprotein amine dehydrogenase"/>
    <property type="match status" value="1"/>
</dbReference>
<evidence type="ECO:0000256" key="5">
    <source>
        <dbReference type="ARBA" id="ARBA00022833"/>
    </source>
</evidence>
<feature type="repeat" description="CHCR" evidence="11">
    <location>
        <begin position="411"/>
        <end position="566"/>
    </location>
</feature>
<name>A0A9P6WL78_9ASCO</name>
<dbReference type="GO" id="GO:0007032">
    <property type="term" value="P:endosome organization"/>
    <property type="evidence" value="ECO:0007669"/>
    <property type="project" value="TreeGrafter"/>
</dbReference>
<dbReference type="PANTHER" id="PTHR23323:SF24">
    <property type="entry name" value="VACUOLAR PROTEIN SORTING-ASSOCIATED PROTEIN 11 HOMOLOG"/>
    <property type="match status" value="1"/>
</dbReference>
<keyword evidence="15" id="KW-1185">Reference proteome</keyword>
<dbReference type="PROSITE" id="PS50236">
    <property type="entry name" value="CHCR"/>
    <property type="match status" value="1"/>
</dbReference>
<proteinExistence type="inferred from homology"/>
<dbReference type="GO" id="GO:0030897">
    <property type="term" value="C:HOPS complex"/>
    <property type="evidence" value="ECO:0007669"/>
    <property type="project" value="UniProtKB-UniRule"/>
</dbReference>
<comment type="subcellular location">
    <subcellularLocation>
        <location evidence="8">Endomembrane system</location>
        <topology evidence="8">Peripheral membrane protein</topology>
        <orientation evidence="8">Cytoplasmic side</orientation>
    </subcellularLocation>
    <subcellularLocation>
        <location evidence="9">Vacuole membrane</location>
        <topology evidence="9">Peripheral membrane protein</topology>
        <orientation evidence="9">Cytoplasmic side</orientation>
    </subcellularLocation>
</comment>
<dbReference type="SMART" id="SM00184">
    <property type="entry name" value="RING"/>
    <property type="match status" value="1"/>
</dbReference>
<dbReference type="EMBL" id="PUHW01000096">
    <property type="protein sequence ID" value="KAG0689190.1"/>
    <property type="molecule type" value="Genomic_DNA"/>
</dbReference>
<dbReference type="Pfam" id="PF23341">
    <property type="entry name" value="PEP5_VPS11_N"/>
    <property type="match status" value="1"/>
</dbReference>
<dbReference type="PIRSF" id="PIRSF007860">
    <property type="entry name" value="VPS11"/>
    <property type="match status" value="1"/>
</dbReference>
<dbReference type="InterPro" id="IPR057307">
    <property type="entry name" value="PEP5_VPS11_N"/>
</dbReference>
<reference evidence="14" key="1">
    <citation type="submission" date="2020-11" db="EMBL/GenBank/DDBJ databases">
        <title>Kefir isolates.</title>
        <authorList>
            <person name="Marcisauskas S."/>
            <person name="Kim Y."/>
            <person name="Blasche S."/>
        </authorList>
    </citation>
    <scope>NUCLEOTIDE SEQUENCE</scope>
    <source>
        <strain evidence="14">Olga-1</strain>
    </source>
</reference>
<evidence type="ECO:0000256" key="6">
    <source>
        <dbReference type="ARBA" id="ARBA00022927"/>
    </source>
</evidence>
<comment type="catalytic activity">
    <reaction evidence="9">
        <text>S-ubiquitinyl-[E2 ubiquitin-conjugating enzyme]-L-cysteine + [acceptor protein]-L-lysine = [E2 ubiquitin-conjugating enzyme]-L-cysteine + N(6)-ubiquitinyl-[acceptor protein]-L-lysine.</text>
        <dbReference type="EC" id="2.3.2.27"/>
    </reaction>
</comment>
<dbReference type="AlphaFoldDB" id="A0A9P6WL78"/>
<dbReference type="Proteomes" id="UP000697127">
    <property type="component" value="Unassembled WGS sequence"/>
</dbReference>
<evidence type="ECO:0000256" key="9">
    <source>
        <dbReference type="PIRNR" id="PIRNR007860"/>
    </source>
</evidence>
<feature type="coiled-coil region" evidence="12">
    <location>
        <begin position="872"/>
        <end position="899"/>
    </location>
</feature>
<dbReference type="InterPro" id="IPR036322">
    <property type="entry name" value="WD40_repeat_dom_sf"/>
</dbReference>
<gene>
    <name evidence="14" type="ORF">C6P40_005459</name>
</gene>
<protein>
    <recommendedName>
        <fullName evidence="9">E3 ubiquitin-protein ligase PEP5</fullName>
        <ecNumber evidence="9">2.3.2.27</ecNumber>
    </recommendedName>
</protein>
<dbReference type="EC" id="2.3.2.27" evidence="9"/>
<keyword evidence="4 10" id="KW-0863">Zinc-finger</keyword>
<dbReference type="GO" id="GO:0061630">
    <property type="term" value="F:ubiquitin protein ligase activity"/>
    <property type="evidence" value="ECO:0007669"/>
    <property type="project" value="UniProtKB-EC"/>
</dbReference>
<evidence type="ECO:0000256" key="11">
    <source>
        <dbReference type="PROSITE-ProRule" id="PRU01006"/>
    </source>
</evidence>
<evidence type="ECO:0000259" key="13">
    <source>
        <dbReference type="PROSITE" id="PS50089"/>
    </source>
</evidence>
<evidence type="ECO:0000313" key="15">
    <source>
        <dbReference type="Proteomes" id="UP000697127"/>
    </source>
</evidence>
<dbReference type="SUPFAM" id="SSF50978">
    <property type="entry name" value="WD40 repeat-like"/>
    <property type="match status" value="1"/>
</dbReference>
<dbReference type="SUPFAM" id="SSF57850">
    <property type="entry name" value="RING/U-box"/>
    <property type="match status" value="1"/>
</dbReference>
<dbReference type="Pfam" id="PF23356">
    <property type="entry name" value="TPR_PEP5_VPS11"/>
    <property type="match status" value="1"/>
</dbReference>
<keyword evidence="2 9" id="KW-0813">Transport</keyword>
<keyword evidence="9" id="KW-0926">Vacuole</keyword>
<keyword evidence="9" id="KW-0808">Transferase</keyword>
<dbReference type="GO" id="GO:0006886">
    <property type="term" value="P:intracellular protein transport"/>
    <property type="evidence" value="ECO:0007669"/>
    <property type="project" value="UniProtKB-UniRule"/>
</dbReference>
<dbReference type="GO" id="GO:0033263">
    <property type="term" value="C:CORVET complex"/>
    <property type="evidence" value="ECO:0007669"/>
    <property type="project" value="UniProtKB-UniRule"/>
</dbReference>
<evidence type="ECO:0000256" key="8">
    <source>
        <dbReference type="ARBA" id="ARBA00029433"/>
    </source>
</evidence>
<feature type="domain" description="RING-type" evidence="13">
    <location>
        <begin position="908"/>
        <end position="962"/>
    </location>
</feature>
<evidence type="ECO:0000256" key="1">
    <source>
        <dbReference type="ARBA" id="ARBA00007070"/>
    </source>
</evidence>
<evidence type="ECO:0000256" key="7">
    <source>
        <dbReference type="ARBA" id="ARBA00023136"/>
    </source>
</evidence>
<dbReference type="GO" id="GO:0008270">
    <property type="term" value="F:zinc ion binding"/>
    <property type="evidence" value="ECO:0007669"/>
    <property type="project" value="UniProtKB-KW"/>
</dbReference>
<dbReference type="GO" id="GO:0030674">
    <property type="term" value="F:protein-macromolecule adaptor activity"/>
    <property type="evidence" value="ECO:0007669"/>
    <property type="project" value="TreeGrafter"/>
</dbReference>
<organism evidence="14 15">
    <name type="scientific">Pichia californica</name>
    <dbReference type="NCBI Taxonomy" id="460514"/>
    <lineage>
        <taxon>Eukaryota</taxon>
        <taxon>Fungi</taxon>
        <taxon>Dikarya</taxon>
        <taxon>Ascomycota</taxon>
        <taxon>Saccharomycotina</taxon>
        <taxon>Pichiomycetes</taxon>
        <taxon>Pichiales</taxon>
        <taxon>Pichiaceae</taxon>
        <taxon>Pichia</taxon>
    </lineage>
</organism>
<comment type="similarity">
    <text evidence="1 9">Belongs to the VPS11 family.</text>
</comment>
<dbReference type="InterPro" id="IPR057308">
    <property type="entry name" value="CHCR_PEP5_VPS11"/>
</dbReference>
<keyword evidence="6 9" id="KW-0653">Protein transport</keyword>
<dbReference type="PANTHER" id="PTHR23323">
    <property type="entry name" value="VACUOLAR PROTEIN SORTING-ASSOCIATED PROTEIN"/>
    <property type="match status" value="1"/>
</dbReference>
<dbReference type="InterPro" id="IPR000547">
    <property type="entry name" value="Clathrin_H-chain/VPS_repeat"/>
</dbReference>
<comment type="caution">
    <text evidence="14">The sequence shown here is derived from an EMBL/GenBank/DDBJ whole genome shotgun (WGS) entry which is preliminary data.</text>
</comment>